<dbReference type="PANTHER" id="PTHR42935">
    <property type="entry name" value="SLR0930 PROTEIN"/>
    <property type="match status" value="1"/>
</dbReference>
<protein>
    <submittedName>
        <fullName evidence="1">ATP-binding protein</fullName>
    </submittedName>
</protein>
<organism evidence="1 2">
    <name type="scientific">Geobacter benzoatilyticus</name>
    <dbReference type="NCBI Taxonomy" id="2815309"/>
    <lineage>
        <taxon>Bacteria</taxon>
        <taxon>Pseudomonadati</taxon>
        <taxon>Thermodesulfobacteriota</taxon>
        <taxon>Desulfuromonadia</taxon>
        <taxon>Geobacterales</taxon>
        <taxon>Geobacteraceae</taxon>
        <taxon>Geobacter</taxon>
    </lineage>
</organism>
<sequence length="298" mass="33719">MNDSRDECWGRFAGKLDNLVDRLDRFLDSHVPPPPPLPELFERCLAFRWRRVGSGGAFVPVEHPHLPDLNDLVGIDLVRDELVRNTAQFVAGYPANNVLLWGERGTGKSTCVKGLLRRFSGEGLRFVEVLRDDIFTLPAIIGPLRKMPQRFILFCDDLSFGEGEGGYRELKALLEGGIEERPANILFYATSNRRHLLPERMDDNLGAEIHPEEAVSEKLSLADRFGLNLSFYSFDQATYLAIVARYAEKFSLDIDAKTLRKEALQWAVFKGSRSGRSARQFVDDLAGRLRVTVPNELR</sequence>
<name>A0ABX7Q142_9BACT</name>
<dbReference type="InterPro" id="IPR008533">
    <property type="entry name" value="DUF815"/>
</dbReference>
<evidence type="ECO:0000313" key="2">
    <source>
        <dbReference type="Proteomes" id="UP000663651"/>
    </source>
</evidence>
<dbReference type="EMBL" id="CP071382">
    <property type="protein sequence ID" value="QSV44785.1"/>
    <property type="molecule type" value="Genomic_DNA"/>
</dbReference>
<keyword evidence="2" id="KW-1185">Reference proteome</keyword>
<dbReference type="InterPro" id="IPR027417">
    <property type="entry name" value="P-loop_NTPase"/>
</dbReference>
<dbReference type="Proteomes" id="UP000663651">
    <property type="component" value="Chromosome"/>
</dbReference>
<dbReference type="PANTHER" id="PTHR42935:SF1">
    <property type="entry name" value="SLR0930 PROTEIN"/>
    <property type="match status" value="1"/>
</dbReference>
<dbReference type="GO" id="GO:0005524">
    <property type="term" value="F:ATP binding"/>
    <property type="evidence" value="ECO:0007669"/>
    <property type="project" value="UniProtKB-KW"/>
</dbReference>
<gene>
    <name evidence="1" type="ORF">JZM60_11505</name>
</gene>
<dbReference type="CDD" id="cd00009">
    <property type="entry name" value="AAA"/>
    <property type="match status" value="1"/>
</dbReference>
<dbReference type="SUPFAM" id="SSF52540">
    <property type="entry name" value="P-loop containing nucleoside triphosphate hydrolases"/>
    <property type="match status" value="1"/>
</dbReference>
<keyword evidence="1" id="KW-0067">ATP-binding</keyword>
<dbReference type="RefSeq" id="WP_207162599.1">
    <property type="nucleotide sequence ID" value="NZ_CP071382.1"/>
</dbReference>
<proteinExistence type="predicted"/>
<keyword evidence="1" id="KW-0547">Nucleotide-binding</keyword>
<dbReference type="Gene3D" id="3.40.50.300">
    <property type="entry name" value="P-loop containing nucleotide triphosphate hydrolases"/>
    <property type="match status" value="1"/>
</dbReference>
<dbReference type="Pfam" id="PF05673">
    <property type="entry name" value="DUF815"/>
    <property type="match status" value="1"/>
</dbReference>
<evidence type="ECO:0000313" key="1">
    <source>
        <dbReference type="EMBL" id="QSV44785.1"/>
    </source>
</evidence>
<reference evidence="1 2" key="1">
    <citation type="submission" date="2021-03" db="EMBL/GenBank/DDBJ databases">
        <title>Geobacter metallireducens gen. nov. sp. nov., a microorganism capable of coupling the complete oxidation of organic compounds to the reduction of iron and other metals.</title>
        <authorList>
            <person name="Li Y."/>
        </authorList>
    </citation>
    <scope>NUCLEOTIDE SEQUENCE [LARGE SCALE GENOMIC DNA]</scope>
    <source>
        <strain evidence="1 2">Jerry-YX</strain>
    </source>
</reference>
<accession>A0ABX7Q142</accession>